<comment type="caution">
    <text evidence="1">The sequence shown here is derived from an EMBL/GenBank/DDBJ whole genome shotgun (WGS) entry which is preliminary data.</text>
</comment>
<sequence length="149" mass="16749">MNTKHGWLTRRGSISCNLLEVVRVRVILGSTCIPLWSTHHDHHCTLLLRRFAFSLFRPDRAQLVFAALAGVSRMWGEYGARLRLAELVASFAGVRSAVPAWGECGVTLTTVQDRTRREIRKWCARSDQGILSPFAFVPQGPQVLPSCEF</sequence>
<gene>
    <name evidence="1" type="ORF">P171DRAFT_40285</name>
</gene>
<organism evidence="1 2">
    <name type="scientific">Karstenula rhodostoma CBS 690.94</name>
    <dbReference type="NCBI Taxonomy" id="1392251"/>
    <lineage>
        <taxon>Eukaryota</taxon>
        <taxon>Fungi</taxon>
        <taxon>Dikarya</taxon>
        <taxon>Ascomycota</taxon>
        <taxon>Pezizomycotina</taxon>
        <taxon>Dothideomycetes</taxon>
        <taxon>Pleosporomycetidae</taxon>
        <taxon>Pleosporales</taxon>
        <taxon>Massarineae</taxon>
        <taxon>Didymosphaeriaceae</taxon>
        <taxon>Karstenula</taxon>
    </lineage>
</organism>
<dbReference type="EMBL" id="MU001502">
    <property type="protein sequence ID" value="KAF2443560.1"/>
    <property type="molecule type" value="Genomic_DNA"/>
</dbReference>
<keyword evidence="2" id="KW-1185">Reference proteome</keyword>
<evidence type="ECO:0000313" key="1">
    <source>
        <dbReference type="EMBL" id="KAF2443560.1"/>
    </source>
</evidence>
<dbReference type="AlphaFoldDB" id="A0A9P4PEH0"/>
<accession>A0A9P4PEH0</accession>
<reference evidence="1" key="1">
    <citation type="journal article" date="2020" name="Stud. Mycol.">
        <title>101 Dothideomycetes genomes: a test case for predicting lifestyles and emergence of pathogens.</title>
        <authorList>
            <person name="Haridas S."/>
            <person name="Albert R."/>
            <person name="Binder M."/>
            <person name="Bloem J."/>
            <person name="Labutti K."/>
            <person name="Salamov A."/>
            <person name="Andreopoulos B."/>
            <person name="Baker S."/>
            <person name="Barry K."/>
            <person name="Bills G."/>
            <person name="Bluhm B."/>
            <person name="Cannon C."/>
            <person name="Castanera R."/>
            <person name="Culley D."/>
            <person name="Daum C."/>
            <person name="Ezra D."/>
            <person name="Gonzalez J."/>
            <person name="Henrissat B."/>
            <person name="Kuo A."/>
            <person name="Liang C."/>
            <person name="Lipzen A."/>
            <person name="Lutzoni F."/>
            <person name="Magnuson J."/>
            <person name="Mondo S."/>
            <person name="Nolan M."/>
            <person name="Ohm R."/>
            <person name="Pangilinan J."/>
            <person name="Park H.-J."/>
            <person name="Ramirez L."/>
            <person name="Alfaro M."/>
            <person name="Sun H."/>
            <person name="Tritt A."/>
            <person name="Yoshinaga Y."/>
            <person name="Zwiers L.-H."/>
            <person name="Turgeon B."/>
            <person name="Goodwin S."/>
            <person name="Spatafora J."/>
            <person name="Crous P."/>
            <person name="Grigoriev I."/>
        </authorList>
    </citation>
    <scope>NUCLEOTIDE SEQUENCE</scope>
    <source>
        <strain evidence="1">CBS 690.94</strain>
    </source>
</reference>
<name>A0A9P4PEH0_9PLEO</name>
<evidence type="ECO:0000313" key="2">
    <source>
        <dbReference type="Proteomes" id="UP000799764"/>
    </source>
</evidence>
<proteinExistence type="predicted"/>
<dbReference type="Proteomes" id="UP000799764">
    <property type="component" value="Unassembled WGS sequence"/>
</dbReference>
<protein>
    <submittedName>
        <fullName evidence="1">Uncharacterized protein</fullName>
    </submittedName>
</protein>